<evidence type="ECO:0000256" key="12">
    <source>
        <dbReference type="SAM" id="MobiDB-lite"/>
    </source>
</evidence>
<feature type="region of interest" description="Disordered" evidence="12">
    <location>
        <begin position="533"/>
        <end position="558"/>
    </location>
</feature>
<comment type="cofactor">
    <cofactor evidence="1">
        <name>FAD</name>
        <dbReference type="ChEBI" id="CHEBI:57692"/>
    </cofactor>
</comment>
<dbReference type="InterPro" id="IPR051209">
    <property type="entry name" value="FAD-bind_Monooxygenase_sf"/>
</dbReference>
<comment type="similarity">
    <text evidence="4">Belongs to the FAD-binding monooxygenase family.</text>
</comment>
<comment type="catalytic activity">
    <reaction evidence="10">
        <text>L-ornithine + NADPH + O2 = N(5)-hydroxy-L-ornithine + NADP(+) + H2O</text>
        <dbReference type="Rhea" id="RHEA:41508"/>
        <dbReference type="ChEBI" id="CHEBI:15377"/>
        <dbReference type="ChEBI" id="CHEBI:15379"/>
        <dbReference type="ChEBI" id="CHEBI:46911"/>
        <dbReference type="ChEBI" id="CHEBI:57783"/>
        <dbReference type="ChEBI" id="CHEBI:58349"/>
        <dbReference type="ChEBI" id="CHEBI:78275"/>
        <dbReference type="EC" id="1.14.13.196"/>
    </reaction>
</comment>
<dbReference type="GO" id="GO:0016491">
    <property type="term" value="F:oxidoreductase activity"/>
    <property type="evidence" value="ECO:0007669"/>
    <property type="project" value="UniProtKB-KW"/>
</dbReference>
<evidence type="ECO:0000256" key="9">
    <source>
        <dbReference type="ARBA" id="ARBA00023002"/>
    </source>
</evidence>
<dbReference type="Proteomes" id="UP000800096">
    <property type="component" value="Unassembled WGS sequence"/>
</dbReference>
<dbReference type="PANTHER" id="PTHR42877">
    <property type="entry name" value="L-ORNITHINE N(5)-MONOOXYGENASE-RELATED"/>
    <property type="match status" value="1"/>
</dbReference>
<comment type="similarity">
    <text evidence="3">Belongs to the lysine N(6)-hydroxylase/L-ornithine N(5)-oxygenase family.</text>
</comment>
<reference evidence="13" key="1">
    <citation type="journal article" date="2020" name="Stud. Mycol.">
        <title>101 Dothideomycetes genomes: a test case for predicting lifestyles and emergence of pathogens.</title>
        <authorList>
            <person name="Haridas S."/>
            <person name="Albert R."/>
            <person name="Binder M."/>
            <person name="Bloem J."/>
            <person name="Labutti K."/>
            <person name="Salamov A."/>
            <person name="Andreopoulos B."/>
            <person name="Baker S."/>
            <person name="Barry K."/>
            <person name="Bills G."/>
            <person name="Bluhm B."/>
            <person name="Cannon C."/>
            <person name="Castanera R."/>
            <person name="Culley D."/>
            <person name="Daum C."/>
            <person name="Ezra D."/>
            <person name="Gonzalez J."/>
            <person name="Henrissat B."/>
            <person name="Kuo A."/>
            <person name="Liang C."/>
            <person name="Lipzen A."/>
            <person name="Lutzoni F."/>
            <person name="Magnuson J."/>
            <person name="Mondo S."/>
            <person name="Nolan M."/>
            <person name="Ohm R."/>
            <person name="Pangilinan J."/>
            <person name="Park H.-J."/>
            <person name="Ramirez L."/>
            <person name="Alfaro M."/>
            <person name="Sun H."/>
            <person name="Tritt A."/>
            <person name="Yoshinaga Y."/>
            <person name="Zwiers L.-H."/>
            <person name="Turgeon B."/>
            <person name="Goodwin S."/>
            <person name="Spatafora J."/>
            <person name="Crous P."/>
            <person name="Grigoriev I."/>
        </authorList>
    </citation>
    <scope>NUCLEOTIDE SEQUENCE</scope>
    <source>
        <strain evidence="13">HMLAC05119</strain>
    </source>
</reference>
<dbReference type="InterPro" id="IPR025700">
    <property type="entry name" value="Lys/Orn_oxygenase"/>
</dbReference>
<accession>A0A6A5QAG4</accession>
<organism evidence="13 14">
    <name type="scientific">Ampelomyces quisqualis</name>
    <name type="common">Powdery mildew agent</name>
    <dbReference type="NCBI Taxonomy" id="50730"/>
    <lineage>
        <taxon>Eukaryota</taxon>
        <taxon>Fungi</taxon>
        <taxon>Dikarya</taxon>
        <taxon>Ascomycota</taxon>
        <taxon>Pezizomycotina</taxon>
        <taxon>Dothideomycetes</taxon>
        <taxon>Pleosporomycetidae</taxon>
        <taxon>Pleosporales</taxon>
        <taxon>Pleosporineae</taxon>
        <taxon>Phaeosphaeriaceae</taxon>
        <taxon>Ampelomyces</taxon>
    </lineage>
</organism>
<evidence type="ECO:0000256" key="1">
    <source>
        <dbReference type="ARBA" id="ARBA00001974"/>
    </source>
</evidence>
<evidence type="ECO:0000256" key="6">
    <source>
        <dbReference type="ARBA" id="ARBA00022630"/>
    </source>
</evidence>
<dbReference type="AlphaFoldDB" id="A0A6A5QAG4"/>
<gene>
    <name evidence="13" type="ORF">BDU57DRAFT_590184</name>
</gene>
<sequence>MEPLRSESIYTERSVKVICIGAGASGLLLAYKLNRHCRKLELTIYEKNDGVSGTWFENQYPGCACDVPAHNYTYSFEPKHDWSSVYASSSEIKGYFADFCVKHELDKHIRLSHRVQNAEWIEADGEWEVEVLDSNSGHVIRDRCHVLIHACGYLNKPAFPNIPGRESFRGTVVHTGHWDKSVELAGKSIALVGSGSSALQILPSIQPAAKNVVNFVRSPIWVLPTISSAPKSFTKEEMQEFYSHPDKHIALRKYNETVVNSIFSLYLTNSKLQIELKEMLTRSMKAALNDEELEAALIPKWDVGCRRLAPDTGYLTSVTKPNVRLVKTGVSSFYPNGCIDDLGERHPADVIICATGYDTSFIPRFPIIGNQGLNLQKAWEKVPSSYFGVGTTNFPNFMMFLGPYSPVANGPTMAAIEAQGDYIVRMIDRYQTEPIHSFHPTASAEADFMSHVTSFMKRTVYNDVCRSGHKNHTSAGRTPTLWPGSTLHYLQAMQDIRSQDWHVSYSGNRFSYLGNGASHAEFDPTSDLSYYIRERDDGPPLTQRGRMERTMRSGSQRPRTLHAIHRPNVVSLPPCVREDCLLPERDVVCGV</sequence>
<evidence type="ECO:0000256" key="2">
    <source>
        <dbReference type="ARBA" id="ARBA00004924"/>
    </source>
</evidence>
<protein>
    <recommendedName>
        <fullName evidence="5">L-ornithine N(5)-monooxygenase [NAD(P)H]</fullName>
        <ecNumber evidence="5">1.14.13.196</ecNumber>
    </recommendedName>
</protein>
<dbReference type="PANTHER" id="PTHR42877:SF8">
    <property type="entry name" value="MONOOXYGENASE"/>
    <property type="match status" value="1"/>
</dbReference>
<evidence type="ECO:0000313" key="13">
    <source>
        <dbReference type="EMBL" id="KAF1912362.1"/>
    </source>
</evidence>
<dbReference type="OrthoDB" id="74360at2759"/>
<evidence type="ECO:0000256" key="11">
    <source>
        <dbReference type="ARBA" id="ARBA00049248"/>
    </source>
</evidence>
<dbReference type="EC" id="1.14.13.196" evidence="5"/>
<comment type="pathway">
    <text evidence="2">Siderophore biosynthesis.</text>
</comment>
<dbReference type="SUPFAM" id="SSF51905">
    <property type="entry name" value="FAD/NAD(P)-binding domain"/>
    <property type="match status" value="2"/>
</dbReference>
<keyword evidence="14" id="KW-1185">Reference proteome</keyword>
<dbReference type="Pfam" id="PF13434">
    <property type="entry name" value="Lys_Orn_oxgnase"/>
    <property type="match status" value="1"/>
</dbReference>
<name>A0A6A5QAG4_AMPQU</name>
<evidence type="ECO:0000256" key="8">
    <source>
        <dbReference type="ARBA" id="ARBA00022857"/>
    </source>
</evidence>
<dbReference type="Pfam" id="PF13450">
    <property type="entry name" value="NAD_binding_8"/>
    <property type="match status" value="1"/>
</dbReference>
<keyword evidence="8" id="KW-0521">NADP</keyword>
<evidence type="ECO:0000256" key="4">
    <source>
        <dbReference type="ARBA" id="ARBA00010139"/>
    </source>
</evidence>
<evidence type="ECO:0000256" key="7">
    <source>
        <dbReference type="ARBA" id="ARBA00022827"/>
    </source>
</evidence>
<keyword evidence="9" id="KW-0560">Oxidoreductase</keyword>
<dbReference type="EMBL" id="ML979140">
    <property type="protein sequence ID" value="KAF1912362.1"/>
    <property type="molecule type" value="Genomic_DNA"/>
</dbReference>
<evidence type="ECO:0000313" key="14">
    <source>
        <dbReference type="Proteomes" id="UP000800096"/>
    </source>
</evidence>
<keyword evidence="6" id="KW-0285">Flavoprotein</keyword>
<evidence type="ECO:0000256" key="3">
    <source>
        <dbReference type="ARBA" id="ARBA00007588"/>
    </source>
</evidence>
<comment type="catalytic activity">
    <reaction evidence="11">
        <text>L-ornithine + NADH + O2 = N(5)-hydroxy-L-ornithine + NAD(+) + H2O</text>
        <dbReference type="Rhea" id="RHEA:41512"/>
        <dbReference type="ChEBI" id="CHEBI:15377"/>
        <dbReference type="ChEBI" id="CHEBI:15379"/>
        <dbReference type="ChEBI" id="CHEBI:46911"/>
        <dbReference type="ChEBI" id="CHEBI:57540"/>
        <dbReference type="ChEBI" id="CHEBI:57945"/>
        <dbReference type="ChEBI" id="CHEBI:78275"/>
        <dbReference type="EC" id="1.14.13.196"/>
    </reaction>
</comment>
<dbReference type="Gene3D" id="3.50.50.60">
    <property type="entry name" value="FAD/NAD(P)-binding domain"/>
    <property type="match status" value="2"/>
</dbReference>
<proteinExistence type="inferred from homology"/>
<keyword evidence="7" id="KW-0274">FAD</keyword>
<evidence type="ECO:0000256" key="5">
    <source>
        <dbReference type="ARBA" id="ARBA00012881"/>
    </source>
</evidence>
<dbReference type="InterPro" id="IPR036188">
    <property type="entry name" value="FAD/NAD-bd_sf"/>
</dbReference>
<evidence type="ECO:0000256" key="10">
    <source>
        <dbReference type="ARBA" id="ARBA00047598"/>
    </source>
</evidence>